<evidence type="ECO:0000256" key="6">
    <source>
        <dbReference type="SAM" id="MobiDB-lite"/>
    </source>
</evidence>
<reference evidence="8 10" key="2">
    <citation type="journal article" date="2012" name="BMC Genomics">
        <title>A comparative genomics perspective on the genetic content of the alkaliphilic haloarchaeon Natrialba magadii ATCC 43099T.</title>
        <authorList>
            <person name="Siddaramappa S."/>
            <person name="Challacombe J.F."/>
            <person name="Decastro R.E."/>
            <person name="Pfeiffer F."/>
            <person name="Sastre D.E."/>
            <person name="Gimenez M.I."/>
            <person name="Paggi R.A."/>
            <person name="Detter J.C."/>
            <person name="Davenport K.W."/>
            <person name="Goodwin L.A."/>
            <person name="Kyrpides N."/>
            <person name="Tapia R."/>
            <person name="Pitluck S."/>
            <person name="Lucas S."/>
            <person name="Woyke T."/>
            <person name="Maupin-Furlow J.A."/>
        </authorList>
    </citation>
    <scope>NUCLEOTIDE SEQUENCE [LARGE SCALE GENOMIC DNA]</scope>
    <source>
        <strain evidence="8">ATCC 43099</strain>
        <strain evidence="10">ATCC 43099 / DSM 3394 / CCM 3739 / CIP 104546 / IAM 13178 / JCM 8861 / NBRC 102185 / NCIMB 2190 / MS3</strain>
    </source>
</reference>
<dbReference type="EMBL" id="AOHS01000028">
    <property type="protein sequence ID" value="ELY31038.1"/>
    <property type="molecule type" value="Genomic_DNA"/>
</dbReference>
<sequence length="637" mass="68703">MSGGHDEDDPDRMRDSESGDRQNGGADATGENAETGAADGGAGPGTGPVQESQSESGAGAGAGTGAGAGARTSATELSDTPDAADAEAMLRILLIEDNPGDARLIEEMLRGTEELAQRVSSDETAGRTPDISRATRLEEGLELFEQRSIDVVLLDLNLPDSQGLETLETVSDASTATPIVVLTGLRDQQVGIQAIQQGAQDFLVKDEVTSELLVRTIHHAIERARQEYERRRQREQLETVNRLNDIGHDIINSVITTETRAELEQEVCDRLTASDAYRFAWIGEVNPGSDDVVPKAAAGVEEGYLEDVEISVDETTAAGKGPSGTAIRAGEVQVANSIGSDPDFEPWREDATSRGYHSSAAIPIIHEDLIYGVLNIYSSSPRAFTSAETQILARIGDTVAHAITALERRDALVSDAVIELEFRLEEMVPELVGLSEADSGRISINQLVRGDETLLAYGSATDIAQDEFAETVEGIDGVSDARFLSARRDEFEFEVVMPAAAALFEAIATHGGRVESATIANGEFRFVVELPRGRDTRQMIELIKEQRPDATYLAQRTTERSDRSGSGRGSTATAVLEDELTEKQRAALETAYFAGYFEWPRESTGEDIADRLGIAPATFNQHLRTAERKFFDSVLGE</sequence>
<organism evidence="8 10">
    <name type="scientific">Natrialba magadii (strain ATCC 43099 / DSM 3394 / CCM 3739 / CIP 104546 / IAM 13178 / JCM 8861 / NBRC 102185 / NCIMB 2190 / MS3)</name>
    <name type="common">Natronobacterium magadii</name>
    <dbReference type="NCBI Taxonomy" id="547559"/>
    <lineage>
        <taxon>Archaea</taxon>
        <taxon>Methanobacteriati</taxon>
        <taxon>Methanobacteriota</taxon>
        <taxon>Stenosarchaea group</taxon>
        <taxon>Halobacteria</taxon>
        <taxon>Halobacteriales</taxon>
        <taxon>Natrialbaceae</taxon>
        <taxon>Natrialba</taxon>
    </lineage>
</organism>
<dbReference type="SUPFAM" id="SSF52172">
    <property type="entry name" value="CheY-like"/>
    <property type="match status" value="1"/>
</dbReference>
<dbReference type="InterPro" id="IPR031803">
    <property type="entry name" value="BAT_GAF/HTH-assoc"/>
</dbReference>
<feature type="compositionally biased region" description="Low complexity" evidence="6">
    <location>
        <begin position="23"/>
        <end position="37"/>
    </location>
</feature>
<dbReference type="AlphaFoldDB" id="D3SZ56"/>
<evidence type="ECO:0000256" key="4">
    <source>
        <dbReference type="ARBA" id="ARBA00023163"/>
    </source>
</evidence>
<dbReference type="PANTHER" id="PTHR34236">
    <property type="entry name" value="DIMETHYL SULFOXIDE REDUCTASE TRANSCRIPTIONAL ACTIVATOR"/>
    <property type="match status" value="1"/>
</dbReference>
<dbReference type="GO" id="GO:0016301">
    <property type="term" value="F:kinase activity"/>
    <property type="evidence" value="ECO:0007669"/>
    <property type="project" value="UniProtKB-KW"/>
</dbReference>
<dbReference type="STRING" id="547559.Nmag_2692"/>
<dbReference type="EMBL" id="CP001932">
    <property type="protein sequence ID" value="ADD06248.1"/>
    <property type="molecule type" value="Genomic_DNA"/>
</dbReference>
<dbReference type="Proteomes" id="UP000001879">
    <property type="component" value="Chromosome"/>
</dbReference>
<feature type="compositionally biased region" description="Basic and acidic residues" evidence="6">
    <location>
        <begin position="11"/>
        <end position="20"/>
    </location>
</feature>
<dbReference type="KEGG" id="nmg:Nmag_2692"/>
<feature type="region of interest" description="Disordered" evidence="6">
    <location>
        <begin position="552"/>
        <end position="576"/>
    </location>
</feature>
<dbReference type="HOGENOM" id="CLU_010057_2_0_2"/>
<dbReference type="PANTHER" id="PTHR34236:SF1">
    <property type="entry name" value="DIMETHYL SULFOXIDE REDUCTASE TRANSCRIPTIONAL ACTIVATOR"/>
    <property type="match status" value="1"/>
</dbReference>
<accession>D3SZ56</accession>
<dbReference type="OrthoDB" id="205707at2157"/>
<evidence type="ECO:0000259" key="7">
    <source>
        <dbReference type="PROSITE" id="PS50110"/>
    </source>
</evidence>
<dbReference type="SMART" id="SM00448">
    <property type="entry name" value="REC"/>
    <property type="match status" value="1"/>
</dbReference>
<dbReference type="SMART" id="SM00065">
    <property type="entry name" value="GAF"/>
    <property type="match status" value="1"/>
</dbReference>
<dbReference type="SUPFAM" id="SSF55781">
    <property type="entry name" value="GAF domain-like"/>
    <property type="match status" value="1"/>
</dbReference>
<dbReference type="InterPro" id="IPR029016">
    <property type="entry name" value="GAF-like_dom_sf"/>
</dbReference>
<dbReference type="Pfam" id="PF04967">
    <property type="entry name" value="HTH_10"/>
    <property type="match status" value="1"/>
</dbReference>
<reference evidence="9 11" key="3">
    <citation type="journal article" date="2014" name="PLoS Genet.">
        <title>Phylogenetically driven sequencing of extremely halophilic archaea reveals strategies for static and dynamic osmo-response.</title>
        <authorList>
            <person name="Becker E.A."/>
            <person name="Seitzer P.M."/>
            <person name="Tritt A."/>
            <person name="Larsen D."/>
            <person name="Krusor M."/>
            <person name="Yao A.I."/>
            <person name="Wu D."/>
            <person name="Madern D."/>
            <person name="Eisen J.A."/>
            <person name="Darling A.E."/>
            <person name="Facciotti M.T."/>
        </authorList>
    </citation>
    <scope>NUCLEOTIDE SEQUENCE [LARGE SCALE GENOMIC DNA]</scope>
    <source>
        <strain evidence="11">ATCC 43099 / DSM 3394 / CCM 3739 / CIP 104546 / IAM 13178 / JCM 8861 / NBRC 102185 / NCIMB 2190 / MS3</strain>
        <strain evidence="9">MS-3</strain>
    </source>
</reference>
<evidence type="ECO:0000256" key="1">
    <source>
        <dbReference type="ARBA" id="ARBA00022679"/>
    </source>
</evidence>
<evidence type="ECO:0000256" key="2">
    <source>
        <dbReference type="ARBA" id="ARBA00022777"/>
    </source>
</evidence>
<feature type="region of interest" description="Disordered" evidence="6">
    <location>
        <begin position="1"/>
        <end position="80"/>
    </location>
</feature>
<dbReference type="InterPro" id="IPR036388">
    <property type="entry name" value="WH-like_DNA-bd_sf"/>
</dbReference>
<dbReference type="GO" id="GO:0000160">
    <property type="term" value="P:phosphorelay signal transduction system"/>
    <property type="evidence" value="ECO:0007669"/>
    <property type="project" value="InterPro"/>
</dbReference>
<evidence type="ECO:0000313" key="8">
    <source>
        <dbReference type="EMBL" id="ADD06248.1"/>
    </source>
</evidence>
<dbReference type="eggNOG" id="arCOG02386">
    <property type="taxonomic scope" value="Archaea"/>
</dbReference>
<proteinExistence type="predicted"/>
<dbReference type="Pfam" id="PF15915">
    <property type="entry name" value="BAT"/>
    <property type="match status" value="1"/>
</dbReference>
<keyword evidence="3" id="KW-0805">Transcription regulation</keyword>
<dbReference type="Pfam" id="PF00072">
    <property type="entry name" value="Response_reg"/>
    <property type="match status" value="1"/>
</dbReference>
<dbReference type="PaxDb" id="547559-Nmag_2692"/>
<keyword evidence="5" id="KW-0597">Phosphoprotein</keyword>
<dbReference type="Pfam" id="PF13185">
    <property type="entry name" value="GAF_2"/>
    <property type="match status" value="1"/>
</dbReference>
<evidence type="ECO:0000313" key="9">
    <source>
        <dbReference type="EMBL" id="ELY31038.1"/>
    </source>
</evidence>
<dbReference type="InterPro" id="IPR001789">
    <property type="entry name" value="Sig_transdc_resp-reg_receiver"/>
</dbReference>
<gene>
    <name evidence="8" type="ordered locus">Nmag_2692</name>
    <name evidence="9" type="ORF">C500_06936</name>
</gene>
<dbReference type="eggNOG" id="arCOG02276">
    <property type="taxonomic scope" value="Archaea"/>
</dbReference>
<keyword evidence="2" id="KW-0418">Kinase</keyword>
<keyword evidence="10" id="KW-1185">Reference proteome</keyword>
<evidence type="ECO:0000256" key="5">
    <source>
        <dbReference type="PROSITE-ProRule" id="PRU00169"/>
    </source>
</evidence>
<dbReference type="InterPro" id="IPR011006">
    <property type="entry name" value="CheY-like_superfamily"/>
</dbReference>
<dbReference type="PROSITE" id="PS50110">
    <property type="entry name" value="RESPONSE_REGULATORY"/>
    <property type="match status" value="1"/>
</dbReference>
<feature type="modified residue" description="4-aspartylphosphate" evidence="5">
    <location>
        <position position="155"/>
    </location>
</feature>
<reference evidence="10" key="1">
    <citation type="submission" date="2010-02" db="EMBL/GenBank/DDBJ databases">
        <title>Complete sequence of chromosome of Natrialba magadii ATCC 43099.</title>
        <authorList>
            <consortium name="US DOE Joint Genome Institute"/>
            <person name="Lucas S."/>
            <person name="Copeland A."/>
            <person name="Lapidus A."/>
            <person name="Cheng J.-F."/>
            <person name="Bruce D."/>
            <person name="Goodwin L."/>
            <person name="Pitluck S."/>
            <person name="Davenport K."/>
            <person name="Saunders E."/>
            <person name="Detter J.C."/>
            <person name="Han C."/>
            <person name="Tapia R."/>
            <person name="Land M."/>
            <person name="Hauser L."/>
            <person name="Kyrpides N."/>
            <person name="Mikhailova N."/>
            <person name="De Castro R.E."/>
            <person name="Maupin-Furlow J.A."/>
            <person name="Woyke T."/>
        </authorList>
    </citation>
    <scope>NUCLEOTIDE SEQUENCE [LARGE SCALE GENOMIC DNA]</scope>
    <source>
        <strain evidence="10">ATCC 43099 / DSM 3394 / CCM 3739 / CIP 104546 / IAM 13178 / JCM 8861 / NBRC 102185 / NCIMB 2190 / MS3</strain>
    </source>
</reference>
<evidence type="ECO:0000313" key="10">
    <source>
        <dbReference type="Proteomes" id="UP000001879"/>
    </source>
</evidence>
<keyword evidence="4" id="KW-0804">Transcription</keyword>
<dbReference type="Gene3D" id="3.30.450.40">
    <property type="match status" value="1"/>
</dbReference>
<feature type="compositionally biased region" description="Acidic residues" evidence="6">
    <location>
        <begin position="1"/>
        <end position="10"/>
    </location>
</feature>
<dbReference type="Gene3D" id="3.40.50.2300">
    <property type="match status" value="1"/>
</dbReference>
<dbReference type="Gene3D" id="1.10.10.10">
    <property type="entry name" value="Winged helix-like DNA-binding domain superfamily/Winged helix DNA-binding domain"/>
    <property type="match status" value="1"/>
</dbReference>
<reference evidence="8" key="4">
    <citation type="submission" date="2016-09" db="EMBL/GenBank/DDBJ databases">
        <authorList>
            <person name="Pfeiffer F."/>
        </authorList>
    </citation>
    <scope>NUCLEOTIDE SEQUENCE</scope>
    <source>
        <strain evidence="8">ATCC 43099</strain>
    </source>
</reference>
<dbReference type="PATRIC" id="fig|547559.17.peg.1348"/>
<evidence type="ECO:0000256" key="3">
    <source>
        <dbReference type="ARBA" id="ARBA00023015"/>
    </source>
</evidence>
<evidence type="ECO:0000313" key="11">
    <source>
        <dbReference type="Proteomes" id="UP000011543"/>
    </source>
</evidence>
<feature type="domain" description="Response regulatory" evidence="7">
    <location>
        <begin position="91"/>
        <end position="220"/>
    </location>
</feature>
<keyword evidence="1" id="KW-0808">Transferase</keyword>
<name>D3SZ56_NATMM</name>
<protein>
    <submittedName>
        <fullName evidence="8">Receiver/bat box HTH-10 family transcription regulator</fullName>
    </submittedName>
    <submittedName>
        <fullName evidence="9">Response regulator receiver modulated GAF sensor protein</fullName>
    </submittedName>
</protein>
<dbReference type="InterPro" id="IPR003018">
    <property type="entry name" value="GAF"/>
</dbReference>
<dbReference type="InterPro" id="IPR007050">
    <property type="entry name" value="HTH_bacterioopsin"/>
</dbReference>
<dbReference type="Proteomes" id="UP000011543">
    <property type="component" value="Unassembled WGS sequence"/>
</dbReference>
<feature type="compositionally biased region" description="Gly residues" evidence="6">
    <location>
        <begin position="58"/>
        <end position="68"/>
    </location>
</feature>